<evidence type="ECO:0000313" key="2">
    <source>
        <dbReference type="EMBL" id="MTU44233.1"/>
    </source>
</evidence>
<dbReference type="Proteomes" id="UP000462362">
    <property type="component" value="Unassembled WGS sequence"/>
</dbReference>
<gene>
    <name evidence="2" type="ORF">GMD42_11605</name>
</gene>
<accession>A0A6I3S3R0</accession>
<proteinExistence type="predicted"/>
<protein>
    <recommendedName>
        <fullName evidence="1">RNA-binding domain-containing protein</fullName>
    </recommendedName>
</protein>
<evidence type="ECO:0000259" key="1">
    <source>
        <dbReference type="Pfam" id="PF10378"/>
    </source>
</evidence>
<sequence>MCVCLNSLTKSPRKLIVGKPFISAPVTVQSHKTAAANKDKRNANEH</sequence>
<evidence type="ECO:0000313" key="3">
    <source>
        <dbReference type="Proteomes" id="UP000462362"/>
    </source>
</evidence>
<organism evidence="2 3">
    <name type="scientific">Parasutterella excrementihominis</name>
    <dbReference type="NCBI Taxonomy" id="487175"/>
    <lineage>
        <taxon>Bacteria</taxon>
        <taxon>Pseudomonadati</taxon>
        <taxon>Pseudomonadota</taxon>
        <taxon>Betaproteobacteria</taxon>
        <taxon>Burkholderiales</taxon>
        <taxon>Sutterellaceae</taxon>
        <taxon>Parasutterella</taxon>
    </lineage>
</organism>
<dbReference type="EMBL" id="WNCL01000055">
    <property type="protein sequence ID" value="MTU44233.1"/>
    <property type="molecule type" value="Genomic_DNA"/>
</dbReference>
<reference evidence="2 3" key="1">
    <citation type="journal article" date="2019" name="Nat. Med.">
        <title>A library of human gut bacterial isolates paired with longitudinal multiomics data enables mechanistic microbiome research.</title>
        <authorList>
            <person name="Poyet M."/>
            <person name="Groussin M."/>
            <person name="Gibbons S.M."/>
            <person name="Avila-Pacheco J."/>
            <person name="Jiang X."/>
            <person name="Kearney S.M."/>
            <person name="Perrotta A.R."/>
            <person name="Berdy B."/>
            <person name="Zhao S."/>
            <person name="Lieberman T.D."/>
            <person name="Swanson P.K."/>
            <person name="Smith M."/>
            <person name="Roesemann S."/>
            <person name="Alexander J.E."/>
            <person name="Rich S.A."/>
            <person name="Livny J."/>
            <person name="Vlamakis H."/>
            <person name="Clish C."/>
            <person name="Bullock K."/>
            <person name="Deik A."/>
            <person name="Scott J."/>
            <person name="Pierce K.A."/>
            <person name="Xavier R.J."/>
            <person name="Alm E.J."/>
        </authorList>
    </citation>
    <scope>NUCLEOTIDE SEQUENCE [LARGE SCALE GENOMIC DNA]</scope>
    <source>
        <strain evidence="2 3">BIOML-A2</strain>
    </source>
</reference>
<name>A0A6I3S3R0_9BURK</name>
<dbReference type="AlphaFoldDB" id="A0A6I3S3R0"/>
<dbReference type="InterPro" id="IPR018835">
    <property type="entry name" value="RNA-binding_domain_put"/>
</dbReference>
<dbReference type="Pfam" id="PF10378">
    <property type="entry name" value="RRM"/>
    <property type="match status" value="1"/>
</dbReference>
<feature type="domain" description="RNA-binding" evidence="1">
    <location>
        <begin position="12"/>
        <end position="44"/>
    </location>
</feature>
<comment type="caution">
    <text evidence="2">The sequence shown here is derived from an EMBL/GenBank/DDBJ whole genome shotgun (WGS) entry which is preliminary data.</text>
</comment>